<accession>A0A8S5UVN7</accession>
<proteinExistence type="predicted"/>
<evidence type="ECO:0000313" key="1">
    <source>
        <dbReference type="EMBL" id="DAF98541.1"/>
    </source>
</evidence>
<reference evidence="1" key="1">
    <citation type="journal article" date="2021" name="Proc. Natl. Acad. Sci. U.S.A.">
        <title>A Catalog of Tens of Thousands of Viruses from Human Metagenomes Reveals Hidden Associations with Chronic Diseases.</title>
        <authorList>
            <person name="Tisza M.J."/>
            <person name="Buck C.B."/>
        </authorList>
    </citation>
    <scope>NUCLEOTIDE SEQUENCE</scope>
    <source>
        <strain evidence="1">CtuZ46</strain>
    </source>
</reference>
<sequence>MKILYYSAAVKLKEKIKCVIGMQVLTTKEEVTIEQMECLYRFMVERYFGHVRVMAFGQTDKESFELKTNITITAKY</sequence>
<organism evidence="1">
    <name type="scientific">Microviridae sp. ctuZ46</name>
    <dbReference type="NCBI Taxonomy" id="2825010"/>
    <lineage>
        <taxon>Viruses</taxon>
        <taxon>Monodnaviria</taxon>
        <taxon>Sangervirae</taxon>
        <taxon>Phixviricota</taxon>
        <taxon>Malgrandaviricetes</taxon>
        <taxon>Petitvirales</taxon>
        <taxon>Microviridae</taxon>
    </lineage>
</organism>
<dbReference type="EMBL" id="BK016150">
    <property type="protein sequence ID" value="DAF98541.1"/>
    <property type="molecule type" value="Genomic_DNA"/>
</dbReference>
<name>A0A8S5UVN7_9VIRU</name>
<protein>
    <submittedName>
        <fullName evidence="1">Uncharacterized protein</fullName>
    </submittedName>
</protein>